<dbReference type="WBParaSite" id="Csp11.Scaffold629.g9647.t1">
    <property type="protein sequence ID" value="Csp11.Scaffold629.g9647.t1"/>
    <property type="gene ID" value="Csp11.Scaffold629.g9647"/>
</dbReference>
<organism evidence="1 2">
    <name type="scientific">Caenorhabditis tropicalis</name>
    <dbReference type="NCBI Taxonomy" id="1561998"/>
    <lineage>
        <taxon>Eukaryota</taxon>
        <taxon>Metazoa</taxon>
        <taxon>Ecdysozoa</taxon>
        <taxon>Nematoda</taxon>
        <taxon>Chromadorea</taxon>
        <taxon>Rhabditida</taxon>
        <taxon>Rhabditina</taxon>
        <taxon>Rhabditomorpha</taxon>
        <taxon>Rhabditoidea</taxon>
        <taxon>Rhabditidae</taxon>
        <taxon>Peloderinae</taxon>
        <taxon>Caenorhabditis</taxon>
    </lineage>
</organism>
<name>A0A1I7UIF9_9PELO</name>
<keyword evidence="1" id="KW-1185">Reference proteome</keyword>
<evidence type="ECO:0000313" key="1">
    <source>
        <dbReference type="Proteomes" id="UP000095282"/>
    </source>
</evidence>
<protein>
    <submittedName>
        <fullName evidence="2">Peptidase A1 domain-containing protein</fullName>
    </submittedName>
</protein>
<sequence length="78" mass="8731">MLVSQREIPVLALVTLKLKTSEDPIVPEENFKDSVDVDGFFGIFTGGTYLSSFPIVRRSVAPFIEYFTFNGEMLSPLL</sequence>
<proteinExistence type="predicted"/>
<accession>A0A1I7UIF9</accession>
<evidence type="ECO:0000313" key="2">
    <source>
        <dbReference type="WBParaSite" id="Csp11.Scaffold629.g9647.t1"/>
    </source>
</evidence>
<reference evidence="2" key="1">
    <citation type="submission" date="2016-11" db="UniProtKB">
        <authorList>
            <consortium name="WormBaseParasite"/>
        </authorList>
    </citation>
    <scope>IDENTIFICATION</scope>
</reference>
<dbReference type="AlphaFoldDB" id="A0A1I7UIF9"/>
<dbReference type="Proteomes" id="UP000095282">
    <property type="component" value="Unplaced"/>
</dbReference>